<dbReference type="SUPFAM" id="SSF56112">
    <property type="entry name" value="Protein kinase-like (PK-like)"/>
    <property type="match status" value="1"/>
</dbReference>
<name>A0A0B7KD10_BIOOC</name>
<feature type="domain" description="Aminoglycoside phosphotransferase" evidence="1">
    <location>
        <begin position="29"/>
        <end position="232"/>
    </location>
</feature>
<evidence type="ECO:0000313" key="2">
    <source>
        <dbReference type="EMBL" id="CEO53342.1"/>
    </source>
</evidence>
<dbReference type="PANTHER" id="PTHR21310:SF15">
    <property type="entry name" value="AMINOGLYCOSIDE PHOSPHOTRANSFERASE DOMAIN-CONTAINING PROTEIN"/>
    <property type="match status" value="1"/>
</dbReference>
<accession>A0A0B7KD10</accession>
<dbReference type="PANTHER" id="PTHR21310">
    <property type="entry name" value="AMINOGLYCOSIDE PHOSPHOTRANSFERASE-RELATED-RELATED"/>
    <property type="match status" value="1"/>
</dbReference>
<dbReference type="AlphaFoldDB" id="A0A0B7KD10"/>
<dbReference type="InterPro" id="IPR002575">
    <property type="entry name" value="Aminoglycoside_PTrfase"/>
</dbReference>
<protein>
    <recommendedName>
        <fullName evidence="1">Aminoglycoside phosphotransferase domain-containing protein</fullName>
    </recommendedName>
</protein>
<dbReference type="Gene3D" id="3.90.1200.10">
    <property type="match status" value="1"/>
</dbReference>
<dbReference type="Pfam" id="PF01636">
    <property type="entry name" value="APH"/>
    <property type="match status" value="1"/>
</dbReference>
<gene>
    <name evidence="2" type="ORF">BN869_000009400_1</name>
</gene>
<evidence type="ECO:0000259" key="1">
    <source>
        <dbReference type="Pfam" id="PF01636"/>
    </source>
</evidence>
<sequence>MADVLDATEPCVLGKLIYHRGPRTVVEHTRSDGQTVVVKFAKQDPRAAIQRSEATMQQFAATHGILTPKVLRVYDIMGEAGPIGRAIVMEKAPGVPLVQVWRKLPRELQESIKDQLRGQLALMRLLTMPYIGRVGYQPTWNVFNCWQTYALGPFPDRQSFDEWCLRRIRQKPARSHKLDKWRLRRHVKKDRARSTEGRFVLTHGDLSPRNIMVEDGVITGIIDWQFSGFFPEWVEHANATVIAAGIEKWWIPVLREVVPQCAKGMAKLAFEIEEHPDCSYGDEKHFTFDD</sequence>
<dbReference type="EMBL" id="CDPU01000034">
    <property type="protein sequence ID" value="CEO53342.1"/>
    <property type="molecule type" value="Genomic_DNA"/>
</dbReference>
<dbReference type="CDD" id="cd05120">
    <property type="entry name" value="APH_ChoK_like"/>
    <property type="match status" value="1"/>
</dbReference>
<dbReference type="InterPro" id="IPR011009">
    <property type="entry name" value="Kinase-like_dom_sf"/>
</dbReference>
<organism evidence="2">
    <name type="scientific">Bionectria ochroleuca</name>
    <name type="common">Gliocladium roseum</name>
    <dbReference type="NCBI Taxonomy" id="29856"/>
    <lineage>
        <taxon>Eukaryota</taxon>
        <taxon>Fungi</taxon>
        <taxon>Dikarya</taxon>
        <taxon>Ascomycota</taxon>
        <taxon>Pezizomycotina</taxon>
        <taxon>Sordariomycetes</taxon>
        <taxon>Hypocreomycetidae</taxon>
        <taxon>Hypocreales</taxon>
        <taxon>Bionectriaceae</taxon>
        <taxon>Clonostachys</taxon>
    </lineage>
</organism>
<proteinExistence type="predicted"/>
<dbReference type="InterPro" id="IPR051678">
    <property type="entry name" value="AGP_Transferase"/>
</dbReference>
<reference evidence="2" key="1">
    <citation type="submission" date="2015-01" db="EMBL/GenBank/DDBJ databases">
        <authorList>
            <person name="Durling Mikael"/>
        </authorList>
    </citation>
    <scope>NUCLEOTIDE SEQUENCE</scope>
</reference>